<evidence type="ECO:0000313" key="3">
    <source>
        <dbReference type="Proteomes" id="UP000029121"/>
    </source>
</evidence>
<proteinExistence type="predicted"/>
<keyword evidence="3" id="KW-1185">Reference proteome</keyword>
<dbReference type="EMBL" id="KB870809">
    <property type="protein sequence ID" value="EOA25908.1"/>
    <property type="molecule type" value="Genomic_DNA"/>
</dbReference>
<keyword evidence="1" id="KW-0732">Signal</keyword>
<organism evidence="2 3">
    <name type="scientific">Capsella rubella</name>
    <dbReference type="NCBI Taxonomy" id="81985"/>
    <lineage>
        <taxon>Eukaryota</taxon>
        <taxon>Viridiplantae</taxon>
        <taxon>Streptophyta</taxon>
        <taxon>Embryophyta</taxon>
        <taxon>Tracheophyta</taxon>
        <taxon>Spermatophyta</taxon>
        <taxon>Magnoliopsida</taxon>
        <taxon>eudicotyledons</taxon>
        <taxon>Gunneridae</taxon>
        <taxon>Pentapetalae</taxon>
        <taxon>rosids</taxon>
        <taxon>malvids</taxon>
        <taxon>Brassicales</taxon>
        <taxon>Brassicaceae</taxon>
        <taxon>Camelineae</taxon>
        <taxon>Capsella</taxon>
    </lineage>
</organism>
<name>R0HPP0_9BRAS</name>
<dbReference type="KEGG" id="crb:17885468"/>
<dbReference type="Proteomes" id="UP000029121">
    <property type="component" value="Unassembled WGS sequence"/>
</dbReference>
<accession>R0HPP0</accession>
<dbReference type="AlphaFoldDB" id="R0HPP0"/>
<protein>
    <submittedName>
        <fullName evidence="2">Uncharacterized protein</fullName>
    </submittedName>
</protein>
<evidence type="ECO:0000313" key="2">
    <source>
        <dbReference type="EMBL" id="EOA25908.1"/>
    </source>
</evidence>
<sequence length="71" mass="7706">MASRITFFFLTALVIACAVMVSLPTAAAQINLPCKTDKDCEYLHCSSGTPLCVRGQCTCTIQTHQAKLQKL</sequence>
<dbReference type="OrthoDB" id="1091137at2759"/>
<gene>
    <name evidence="2" type="ORF">CARUB_v10019289mg</name>
</gene>
<feature type="chain" id="PRO_5004342622" evidence="1">
    <location>
        <begin position="29"/>
        <end position="71"/>
    </location>
</feature>
<reference evidence="3" key="1">
    <citation type="journal article" date="2013" name="Nat. Genet.">
        <title>The Capsella rubella genome and the genomic consequences of rapid mating system evolution.</title>
        <authorList>
            <person name="Slotte T."/>
            <person name="Hazzouri K.M."/>
            <person name="Agren J.A."/>
            <person name="Koenig D."/>
            <person name="Maumus F."/>
            <person name="Guo Y.L."/>
            <person name="Steige K."/>
            <person name="Platts A.E."/>
            <person name="Escobar J.S."/>
            <person name="Newman L.K."/>
            <person name="Wang W."/>
            <person name="Mandakova T."/>
            <person name="Vello E."/>
            <person name="Smith L.M."/>
            <person name="Henz S.R."/>
            <person name="Steffen J."/>
            <person name="Takuno S."/>
            <person name="Brandvain Y."/>
            <person name="Coop G."/>
            <person name="Andolfatto P."/>
            <person name="Hu T.T."/>
            <person name="Blanchette M."/>
            <person name="Clark R.M."/>
            <person name="Quesneville H."/>
            <person name="Nordborg M."/>
            <person name="Gaut B.S."/>
            <person name="Lysak M.A."/>
            <person name="Jenkins J."/>
            <person name="Grimwood J."/>
            <person name="Chapman J."/>
            <person name="Prochnik S."/>
            <person name="Shu S."/>
            <person name="Rokhsar D."/>
            <person name="Schmutz J."/>
            <person name="Weigel D."/>
            <person name="Wright S.I."/>
        </authorList>
    </citation>
    <scope>NUCLEOTIDE SEQUENCE [LARGE SCALE GENOMIC DNA]</scope>
    <source>
        <strain evidence="3">cv. Monte Gargano</strain>
    </source>
</reference>
<dbReference type="PROSITE" id="PS51257">
    <property type="entry name" value="PROKAR_LIPOPROTEIN"/>
    <property type="match status" value="1"/>
</dbReference>
<feature type="signal peptide" evidence="1">
    <location>
        <begin position="1"/>
        <end position="28"/>
    </location>
</feature>
<evidence type="ECO:0000256" key="1">
    <source>
        <dbReference type="SAM" id="SignalP"/>
    </source>
</evidence>